<dbReference type="GO" id="GO:0008409">
    <property type="term" value="F:5'-3' exonuclease activity"/>
    <property type="evidence" value="ECO:0007669"/>
    <property type="project" value="TreeGrafter"/>
</dbReference>
<dbReference type="InterPro" id="IPR029060">
    <property type="entry name" value="PIN-like_dom_sf"/>
</dbReference>
<dbReference type="Pfam" id="PF00752">
    <property type="entry name" value="XPG_N"/>
    <property type="match status" value="1"/>
</dbReference>
<protein>
    <recommendedName>
        <fullName evidence="4">XPG N-terminal domain-containing protein</fullName>
    </recommendedName>
</protein>
<feature type="domain" description="XPG N-terminal" evidence="4">
    <location>
        <begin position="71"/>
        <end position="108"/>
    </location>
</feature>
<dbReference type="InterPro" id="IPR006085">
    <property type="entry name" value="XPG_DNA_repair_N"/>
</dbReference>
<reference evidence="5" key="1">
    <citation type="submission" date="2025-08" db="UniProtKB">
        <authorList>
            <consortium name="Ensembl"/>
        </authorList>
    </citation>
    <scope>IDENTIFICATION</scope>
</reference>
<dbReference type="GO" id="GO:0030145">
    <property type="term" value="F:manganese ion binding"/>
    <property type="evidence" value="ECO:0007669"/>
    <property type="project" value="TreeGrafter"/>
</dbReference>
<keyword evidence="6" id="KW-1185">Reference proteome</keyword>
<dbReference type="GO" id="GO:0005634">
    <property type="term" value="C:nucleus"/>
    <property type="evidence" value="ECO:0007669"/>
    <property type="project" value="TreeGrafter"/>
</dbReference>
<keyword evidence="2" id="KW-0460">Magnesium</keyword>
<evidence type="ECO:0000256" key="2">
    <source>
        <dbReference type="ARBA" id="ARBA00022842"/>
    </source>
</evidence>
<proteinExistence type="predicted"/>
<name>A0A8C8GCV0_ONCTS</name>
<evidence type="ECO:0000256" key="1">
    <source>
        <dbReference type="ARBA" id="ARBA00022723"/>
    </source>
</evidence>
<dbReference type="Proteomes" id="UP000694402">
    <property type="component" value="Unassembled WGS sequence"/>
</dbReference>
<dbReference type="GeneTree" id="ENSGT00940000155807"/>
<accession>A0A8C8GCV0</accession>
<dbReference type="PANTHER" id="PTHR11081:SF9">
    <property type="entry name" value="FLAP ENDONUCLEASE 1"/>
    <property type="match status" value="1"/>
</dbReference>
<dbReference type="GO" id="GO:0017108">
    <property type="term" value="F:5'-flap endonuclease activity"/>
    <property type="evidence" value="ECO:0007669"/>
    <property type="project" value="TreeGrafter"/>
</dbReference>
<evidence type="ECO:0000313" key="6">
    <source>
        <dbReference type="Proteomes" id="UP000694402"/>
    </source>
</evidence>
<keyword evidence="1" id="KW-0479">Metal-binding</keyword>
<reference evidence="5" key="2">
    <citation type="submission" date="2025-09" db="UniProtKB">
        <authorList>
            <consortium name="Ensembl"/>
        </authorList>
    </citation>
    <scope>IDENTIFICATION</scope>
</reference>
<dbReference type="SUPFAM" id="SSF88723">
    <property type="entry name" value="PIN domain-like"/>
    <property type="match status" value="1"/>
</dbReference>
<dbReference type="AlphaFoldDB" id="A0A8C8GCV0"/>
<evidence type="ECO:0000313" key="5">
    <source>
        <dbReference type="Ensembl" id="ENSOTSP00005047031.1"/>
    </source>
</evidence>
<organism evidence="5 6">
    <name type="scientific">Oncorhynchus tshawytscha</name>
    <name type="common">Chinook salmon</name>
    <name type="synonym">Salmo tshawytscha</name>
    <dbReference type="NCBI Taxonomy" id="74940"/>
    <lineage>
        <taxon>Eukaryota</taxon>
        <taxon>Metazoa</taxon>
        <taxon>Chordata</taxon>
        <taxon>Craniata</taxon>
        <taxon>Vertebrata</taxon>
        <taxon>Euteleostomi</taxon>
        <taxon>Actinopterygii</taxon>
        <taxon>Neopterygii</taxon>
        <taxon>Teleostei</taxon>
        <taxon>Protacanthopterygii</taxon>
        <taxon>Salmoniformes</taxon>
        <taxon>Salmonidae</taxon>
        <taxon>Salmoninae</taxon>
        <taxon>Oncorhynchus</taxon>
    </lineage>
</organism>
<sequence length="169" mass="18640">MGQGHPGRPNPPPTQAIGANCAAPHGSPGRDTARYRTRIFSNAASTALDRCATREARIHSFEGSCDFTCILSHLMGTFYQTIHILGHGIKPVYAFDGKPPQLKSQEVRTGAEAENVLAQVQETGEQENIDKFTKRLVKVTRQHNDECKKLLTLMGVPYIKVCLKFCSFP</sequence>
<dbReference type="InterPro" id="IPR006084">
    <property type="entry name" value="XPG/Rad2"/>
</dbReference>
<evidence type="ECO:0000256" key="3">
    <source>
        <dbReference type="SAM" id="MobiDB-lite"/>
    </source>
</evidence>
<feature type="region of interest" description="Disordered" evidence="3">
    <location>
        <begin position="1"/>
        <end position="30"/>
    </location>
</feature>
<dbReference type="Gene3D" id="3.40.50.1010">
    <property type="entry name" value="5'-nuclease"/>
    <property type="match status" value="1"/>
</dbReference>
<dbReference type="PANTHER" id="PTHR11081">
    <property type="entry name" value="FLAP ENDONUCLEASE FAMILY MEMBER"/>
    <property type="match status" value="1"/>
</dbReference>
<dbReference type="Ensembl" id="ENSOTST00005051108.2">
    <property type="protein sequence ID" value="ENSOTSP00005047031.1"/>
    <property type="gene ID" value="ENSOTSG00005022763.2"/>
</dbReference>
<dbReference type="GO" id="GO:0000287">
    <property type="term" value="F:magnesium ion binding"/>
    <property type="evidence" value="ECO:0007669"/>
    <property type="project" value="TreeGrafter"/>
</dbReference>
<evidence type="ECO:0000259" key="4">
    <source>
        <dbReference type="Pfam" id="PF00752"/>
    </source>
</evidence>
<dbReference type="GO" id="GO:0004523">
    <property type="term" value="F:RNA-DNA hybrid ribonuclease activity"/>
    <property type="evidence" value="ECO:0007669"/>
    <property type="project" value="TreeGrafter"/>
</dbReference>